<dbReference type="PANTHER" id="PTHR37478:SF2">
    <property type="entry name" value="UPF0251 PROTEIN TK0562"/>
    <property type="match status" value="1"/>
</dbReference>
<dbReference type="AlphaFoldDB" id="A0A520KRC0"/>
<dbReference type="HAMAP" id="MF_00674">
    <property type="entry name" value="UPF0251"/>
    <property type="match status" value="1"/>
</dbReference>
<evidence type="ECO:0000256" key="1">
    <source>
        <dbReference type="ARBA" id="ARBA00009350"/>
    </source>
</evidence>
<dbReference type="InterPro" id="IPR002852">
    <property type="entry name" value="UPF0251"/>
</dbReference>
<evidence type="ECO:0000313" key="3">
    <source>
        <dbReference type="EMBL" id="RZN64184.1"/>
    </source>
</evidence>
<dbReference type="EMBL" id="RXIF01000009">
    <property type="protein sequence ID" value="RZN64184.1"/>
    <property type="molecule type" value="Genomic_DNA"/>
</dbReference>
<organism evidence="3 4">
    <name type="scientific">Methanoliparum thermophilum</name>
    <dbReference type="NCBI Taxonomy" id="2491083"/>
    <lineage>
        <taxon>Archaea</taxon>
        <taxon>Methanobacteriati</taxon>
        <taxon>Methanobacteriota</taxon>
        <taxon>Candidatus Methanoliparia</taxon>
        <taxon>Candidatus Methanoliparales</taxon>
        <taxon>Candidatus Methanoliparaceae</taxon>
        <taxon>Candidatus Methanoliparum</taxon>
    </lineage>
</organism>
<dbReference type="Pfam" id="PF02001">
    <property type="entry name" value="DUF134"/>
    <property type="match status" value="1"/>
</dbReference>
<comment type="caution">
    <text evidence="3">The sequence shown here is derived from an EMBL/GenBank/DDBJ whole genome shotgun (WGS) entry which is preliminary data.</text>
</comment>
<evidence type="ECO:0000313" key="4">
    <source>
        <dbReference type="Proteomes" id="UP000317158"/>
    </source>
</evidence>
<sequence>MPRRRRCRRVASQPRFTYFKPIGIRAMDLEEVELGMDEFEAIRLKDYLGLEQNEAAFEMGVSQPTFHRIIDEAHRKVAKALIDGLLLRMSREDQVVIVEKESYRIFECFDCESRWSVDYGIPKPMKCPNCGSTLLARVKED</sequence>
<protein>
    <recommendedName>
        <fullName evidence="2">UPF0251 protein EF806_05060</fullName>
    </recommendedName>
</protein>
<comment type="similarity">
    <text evidence="1 2">Belongs to the UPF0251 family.</text>
</comment>
<evidence type="ECO:0000256" key="2">
    <source>
        <dbReference type="HAMAP-Rule" id="MF_00674"/>
    </source>
</evidence>
<name>A0A520KRC0_METT2</name>
<gene>
    <name evidence="3" type="ORF">EF806_05060</name>
</gene>
<dbReference type="Proteomes" id="UP000317158">
    <property type="component" value="Unassembled WGS sequence"/>
</dbReference>
<proteinExistence type="inferred from homology"/>
<reference evidence="3 4" key="1">
    <citation type="journal article" date="2019" name="Nat. Microbiol.">
        <title>Wide diversity of methane and short-chain alkane metabolisms in uncultured archaea.</title>
        <authorList>
            <person name="Borrel G."/>
            <person name="Adam P.S."/>
            <person name="McKay L.J."/>
            <person name="Chen L.X."/>
            <person name="Sierra-Garcia I.N."/>
            <person name="Sieber C.M."/>
            <person name="Letourneur Q."/>
            <person name="Ghozlane A."/>
            <person name="Andersen G.L."/>
            <person name="Li W.J."/>
            <person name="Hallam S.J."/>
            <person name="Muyzer G."/>
            <person name="de Oliveira V.M."/>
            <person name="Inskeep W.P."/>
            <person name="Banfield J.F."/>
            <person name="Gribaldo S."/>
        </authorList>
    </citation>
    <scope>NUCLEOTIDE SEQUENCE [LARGE SCALE GENOMIC DNA]</scope>
    <source>
        <strain evidence="3">NM1a</strain>
    </source>
</reference>
<accession>A0A520KRC0</accession>
<dbReference type="PANTHER" id="PTHR37478">
    <property type="match status" value="1"/>
</dbReference>